<reference evidence="2 3" key="1">
    <citation type="submission" date="2016-10" db="EMBL/GenBank/DDBJ databases">
        <authorList>
            <person name="Cai Z."/>
        </authorList>
    </citation>
    <scope>NUCLEOTIDE SEQUENCE [LARGE SCALE GENOMIC DNA]</scope>
</reference>
<feature type="compositionally biased region" description="Polar residues" evidence="1">
    <location>
        <begin position="1042"/>
        <end position="1052"/>
    </location>
</feature>
<dbReference type="PANTHER" id="PTHR21616">
    <property type="entry name" value="CENTROSOME SPINDLE POLE ASSOCIATED PROTEIN"/>
    <property type="match status" value="1"/>
</dbReference>
<feature type="compositionally biased region" description="Low complexity" evidence="1">
    <location>
        <begin position="79"/>
        <end position="102"/>
    </location>
</feature>
<feature type="compositionally biased region" description="Basic and acidic residues" evidence="1">
    <location>
        <begin position="500"/>
        <end position="543"/>
    </location>
</feature>
<name>A0A383W1B4_TETOB</name>
<feature type="region of interest" description="Disordered" evidence="1">
    <location>
        <begin position="50"/>
        <end position="69"/>
    </location>
</feature>
<feature type="region of interest" description="Disordered" evidence="1">
    <location>
        <begin position="74"/>
        <end position="104"/>
    </location>
</feature>
<feature type="compositionally biased region" description="Basic and acidic residues" evidence="1">
    <location>
        <begin position="589"/>
        <end position="600"/>
    </location>
</feature>
<feature type="region of interest" description="Disordered" evidence="1">
    <location>
        <begin position="1042"/>
        <end position="1079"/>
    </location>
</feature>
<sequence>MQEKERQRQQERQQRLAPGALGSLPVRGGAPSNFAAPQLAGMLNSSQGDWSLLAGQADPSSSTAAYSNNAEYAGAGSLQQQQQQQQGMPASYQQQPPQWQGQMGAVQPQMYGNAASSPAYAEAPQQQLLQALAAWPHGGGGGNPAGWQQQQQQQMQIQQQQQGYPVPGLGSSMDAAMYAAAARGLPLQQQQQQQQPYMAMSVAAQQPGMGSSYMSPGMGGMPGYGPSPPPMQAQYAAAAGPPQSWAAMQSPAASFPPSGGQGSAYGPGASASSSPSYWAGSAAAGSPGGSSVAAFPASSAAAAAAPPDQKAQLMKARKDAYRAELETQIRDKAARVAAEKSAVAAEEARKEKEMAGYNPWGRGGAGAPLRNAAGQAITDLRGGVRAEQQYQEQAQPHGQQQHLPQQFSSYDAAGPAAAASPTAAAAAQAGCWGAAEDCLPMQNGYGQQQQQQYQQQQYPQQQYQQQQQGPAAAAGPGNASGPPPMFNFRSDKAFMTANEMENRQRAQRELQKDLDQQIQEKKRRKELEQRQAEEEARQEEARLAAEQARLAAAFESEQQKQKAKSSGMAAEVEGQVAGAWNAAKQAAAVERRKSMDDRRRSQVQIPYDDPPSNTLQQDRQLAQQSSTGRGACSSHSQPADQQQEHKQREQQQRQALMLEALRLEEDRMRQMAAQEVERLRADMEAQAAALRNVVERQGGEVAALRAAAAAAEAQSTAAKVELAQVHKEFMRKSQELPHETLSTILADYGDGPASAIAAAYHPAPIRRIDLELPPSAAAVRRSIQQRAGLGAMGQQPSAAAGGYGGYGGYSSAADALAGGTSAVELLESMLQQGRQPPTGSLAEQGGAAADAGWGFGSGRTASLPAAGAAAAAAAPRWLGGDGVRASTNVRSSMLVSESTFIFPKGINAATGTAAAEEAAAGGFDDGQADAAAALDSGDAGAGYGGLTGMGGSAWGLWPQQQQQPRVQRHTYSAPGSSSAGRAALVPGLPQAGRRGGLVTPGGSDLGAVASRNADKLQLLSSMPPPGDPEALDEFLAKFVSKTSQPNQRSIATPPSRLLSAHASSNSRPPRHRYSSSGQAAADTAAASSAAAGAVAATLYDNSSGQNLYFGLADTLDKELSKLNLGATAAAPSSSSSSSSSSAAAMAAQTRLLAAGTAAAGGDAALGGVMGGGGSSHAQQVEASDTSMLGTSMWLPSNCLTQL</sequence>
<accession>A0A383W1B4</accession>
<feature type="compositionally biased region" description="Polar residues" evidence="1">
    <location>
        <begin position="611"/>
        <end position="639"/>
    </location>
</feature>
<feature type="region of interest" description="Disordered" evidence="1">
    <location>
        <begin position="437"/>
        <end position="653"/>
    </location>
</feature>
<evidence type="ECO:0000256" key="1">
    <source>
        <dbReference type="SAM" id="MobiDB-lite"/>
    </source>
</evidence>
<feature type="compositionally biased region" description="Low complexity" evidence="1">
    <location>
        <begin position="577"/>
        <end position="588"/>
    </location>
</feature>
<feature type="region of interest" description="Disordered" evidence="1">
    <location>
        <begin position="348"/>
        <end position="406"/>
    </location>
</feature>
<protein>
    <submittedName>
        <fullName evidence="2">Uncharacterized protein</fullName>
    </submittedName>
</protein>
<feature type="compositionally biased region" description="Low complexity" evidence="1">
    <location>
        <begin position="972"/>
        <end position="981"/>
    </location>
</feature>
<feature type="region of interest" description="Disordered" evidence="1">
    <location>
        <begin position="134"/>
        <end position="164"/>
    </location>
</feature>
<feature type="compositionally biased region" description="Low complexity" evidence="1">
    <location>
        <begin position="442"/>
        <end position="480"/>
    </location>
</feature>
<evidence type="ECO:0000313" key="2">
    <source>
        <dbReference type="EMBL" id="SZX70456.1"/>
    </source>
</evidence>
<feature type="compositionally biased region" description="Basic and acidic residues" evidence="1">
    <location>
        <begin position="642"/>
        <end position="651"/>
    </location>
</feature>
<feature type="compositionally biased region" description="Low complexity" evidence="1">
    <location>
        <begin position="386"/>
        <end position="406"/>
    </location>
</feature>
<dbReference type="AlphaFoldDB" id="A0A383W1B4"/>
<dbReference type="GO" id="GO:0005874">
    <property type="term" value="C:microtubule"/>
    <property type="evidence" value="ECO:0007669"/>
    <property type="project" value="InterPro"/>
</dbReference>
<feature type="compositionally biased region" description="Polar residues" evidence="1">
    <location>
        <begin position="58"/>
        <end position="69"/>
    </location>
</feature>
<evidence type="ECO:0000313" key="3">
    <source>
        <dbReference type="Proteomes" id="UP000256970"/>
    </source>
</evidence>
<dbReference type="GO" id="GO:0032467">
    <property type="term" value="P:positive regulation of cytokinesis"/>
    <property type="evidence" value="ECO:0007669"/>
    <property type="project" value="InterPro"/>
</dbReference>
<feature type="region of interest" description="Disordered" evidence="1">
    <location>
        <begin position="960"/>
        <end position="981"/>
    </location>
</feature>
<gene>
    <name evidence="2" type="ORF">BQ4739_LOCUS10669</name>
</gene>
<dbReference type="GO" id="GO:0000922">
    <property type="term" value="C:spindle pole"/>
    <property type="evidence" value="ECO:0007669"/>
    <property type="project" value="InterPro"/>
</dbReference>
<feature type="compositionally biased region" description="Low complexity" evidence="1">
    <location>
        <begin position="544"/>
        <end position="553"/>
    </location>
</feature>
<feature type="region of interest" description="Disordered" evidence="1">
    <location>
        <begin position="247"/>
        <end position="271"/>
    </location>
</feature>
<feature type="compositionally biased region" description="Basic and acidic residues" evidence="1">
    <location>
        <begin position="1"/>
        <end position="14"/>
    </location>
</feature>
<dbReference type="EMBL" id="FNXT01000989">
    <property type="protein sequence ID" value="SZX70456.1"/>
    <property type="molecule type" value="Genomic_DNA"/>
</dbReference>
<dbReference type="InterPro" id="IPR026708">
    <property type="entry name" value="CSPP1"/>
</dbReference>
<feature type="region of interest" description="Disordered" evidence="1">
    <location>
        <begin position="1"/>
        <end position="40"/>
    </location>
</feature>
<dbReference type="PANTHER" id="PTHR21616:SF2">
    <property type="entry name" value="CENTROSOME AND SPINDLE POLE-ASSOCIATED PROTEIN 1"/>
    <property type="match status" value="1"/>
</dbReference>
<organism evidence="2 3">
    <name type="scientific">Tetradesmus obliquus</name>
    <name type="common">Green alga</name>
    <name type="synonym">Acutodesmus obliquus</name>
    <dbReference type="NCBI Taxonomy" id="3088"/>
    <lineage>
        <taxon>Eukaryota</taxon>
        <taxon>Viridiplantae</taxon>
        <taxon>Chlorophyta</taxon>
        <taxon>core chlorophytes</taxon>
        <taxon>Chlorophyceae</taxon>
        <taxon>CS clade</taxon>
        <taxon>Sphaeropleales</taxon>
        <taxon>Scenedesmaceae</taxon>
        <taxon>Tetradesmus</taxon>
    </lineage>
</organism>
<dbReference type="Proteomes" id="UP000256970">
    <property type="component" value="Unassembled WGS sequence"/>
</dbReference>
<proteinExistence type="predicted"/>
<feature type="compositionally biased region" description="Low complexity" evidence="1">
    <location>
        <begin position="145"/>
        <end position="164"/>
    </location>
</feature>
<dbReference type="STRING" id="3088.A0A383W1B4"/>
<keyword evidence="3" id="KW-1185">Reference proteome</keyword>